<keyword evidence="6" id="KW-1185">Reference proteome</keyword>
<dbReference type="PROSITE" id="PS51683">
    <property type="entry name" value="SAM_OMT_II"/>
    <property type="match status" value="1"/>
</dbReference>
<reference evidence="5 6" key="1">
    <citation type="submission" date="2016-09" db="EMBL/GenBank/DDBJ databases">
        <title>Xenorhabdus thuongxuanensis sp. nov. and Xenorhabdus eapokensis sp. nov., isolated from Steinernema species.</title>
        <authorList>
            <person name="Kaempfer P."/>
            <person name="Tobias N.J."/>
            <person name="Phan Ke L."/>
            <person name="Bode H.B."/>
            <person name="Glaeser S.P."/>
        </authorList>
    </citation>
    <scope>NUCLEOTIDE SEQUENCE [LARGE SCALE GENOMIC DNA]</scope>
    <source>
        <strain evidence="5 6">30TX1</strain>
    </source>
</reference>
<evidence type="ECO:0000313" key="5">
    <source>
        <dbReference type="EMBL" id="OKP03717.1"/>
    </source>
</evidence>
<dbReference type="GO" id="GO:0008171">
    <property type="term" value="F:O-methyltransferase activity"/>
    <property type="evidence" value="ECO:0007669"/>
    <property type="project" value="InterPro"/>
</dbReference>
<evidence type="ECO:0000256" key="3">
    <source>
        <dbReference type="ARBA" id="ARBA00022691"/>
    </source>
</evidence>
<dbReference type="RefSeq" id="WP_074020905.1">
    <property type="nucleotide sequence ID" value="NZ_CAWMWP010000048.1"/>
</dbReference>
<dbReference type="AlphaFoldDB" id="A0A1Q5TU18"/>
<comment type="caution">
    <text evidence="5">The sequence shown here is derived from an EMBL/GenBank/DDBJ whole genome shotgun (WGS) entry which is preliminary data.</text>
</comment>
<dbReference type="GO" id="GO:0032259">
    <property type="term" value="P:methylation"/>
    <property type="evidence" value="ECO:0007669"/>
    <property type="project" value="UniProtKB-KW"/>
</dbReference>
<dbReference type="EMBL" id="MKGR01000024">
    <property type="protein sequence ID" value="OKP03717.1"/>
    <property type="molecule type" value="Genomic_DNA"/>
</dbReference>
<dbReference type="InterPro" id="IPR016461">
    <property type="entry name" value="COMT-like"/>
</dbReference>
<dbReference type="InterPro" id="IPR036388">
    <property type="entry name" value="WH-like_DNA-bd_sf"/>
</dbReference>
<keyword evidence="3" id="KW-0949">S-adenosyl-L-methionine</keyword>
<evidence type="ECO:0000259" key="4">
    <source>
        <dbReference type="Pfam" id="PF00891"/>
    </source>
</evidence>
<name>A0A1Q5TU18_9GAMM</name>
<accession>A0A1Q5TU18</accession>
<sequence length="328" mass="37480">MLFELTVAYRKSAALFAFVESKAPLYLNNQAGRTVKELSQLCNIPRDKIERLCNYMQSLKVLEKKEDKFYLTEPCLSLSNPNSFKTTHIKFELNPAIWNAWSQYSASLTETNNKSAFELYHNEPLYDYFSHEENHSHKTDFDNLMAKMSEVLSKHIINFISLNGISSIIDIGGGLGSLAKSIKMHNPDIQCHVMDQYDFTRNESEGITFINGDFFSTIPSGYDAYCLKNVLHNWPDNRAINILKNCHEAMSENSVLYVIEMVKEPNISDAASFDLYMDIMLSGKARYQSEFQSIAEQAGLTIINIQDLELSLTGSRECIIEMKKQPRL</sequence>
<dbReference type="InterPro" id="IPR001077">
    <property type="entry name" value="COMT_C"/>
</dbReference>
<dbReference type="Gene3D" id="1.10.10.10">
    <property type="entry name" value="Winged helix-like DNA-binding domain superfamily/Winged helix DNA-binding domain"/>
    <property type="match status" value="1"/>
</dbReference>
<feature type="domain" description="O-methyltransferase C-terminal" evidence="4">
    <location>
        <begin position="101"/>
        <end position="300"/>
    </location>
</feature>
<evidence type="ECO:0000313" key="6">
    <source>
        <dbReference type="Proteomes" id="UP000186277"/>
    </source>
</evidence>
<keyword evidence="1 5" id="KW-0489">Methyltransferase</keyword>
<dbReference type="SUPFAM" id="SSF53335">
    <property type="entry name" value="S-adenosyl-L-methionine-dependent methyltransferases"/>
    <property type="match status" value="1"/>
</dbReference>
<dbReference type="PANTHER" id="PTHR43712">
    <property type="entry name" value="PUTATIVE (AFU_ORTHOLOGUE AFUA_4G14580)-RELATED"/>
    <property type="match status" value="1"/>
</dbReference>
<dbReference type="Pfam" id="PF00891">
    <property type="entry name" value="Methyltransf_2"/>
    <property type="match status" value="1"/>
</dbReference>
<evidence type="ECO:0000256" key="2">
    <source>
        <dbReference type="ARBA" id="ARBA00022679"/>
    </source>
</evidence>
<dbReference type="PANTHER" id="PTHR43712:SF2">
    <property type="entry name" value="O-METHYLTRANSFERASE CICE"/>
    <property type="match status" value="1"/>
</dbReference>
<dbReference type="Proteomes" id="UP000186277">
    <property type="component" value="Unassembled WGS sequence"/>
</dbReference>
<protein>
    <submittedName>
        <fullName evidence="5">Phenazine-specific methyltransferase PhzM</fullName>
    </submittedName>
</protein>
<proteinExistence type="predicted"/>
<dbReference type="InterPro" id="IPR029063">
    <property type="entry name" value="SAM-dependent_MTases_sf"/>
</dbReference>
<organism evidence="5 6">
    <name type="scientific">Xenorhabdus thuongxuanensis</name>
    <dbReference type="NCBI Taxonomy" id="1873484"/>
    <lineage>
        <taxon>Bacteria</taxon>
        <taxon>Pseudomonadati</taxon>
        <taxon>Pseudomonadota</taxon>
        <taxon>Gammaproteobacteria</taxon>
        <taxon>Enterobacterales</taxon>
        <taxon>Morganellaceae</taxon>
        <taxon>Xenorhabdus</taxon>
    </lineage>
</organism>
<keyword evidence="2 5" id="KW-0808">Transferase</keyword>
<dbReference type="OrthoDB" id="9766840at2"/>
<evidence type="ECO:0000256" key="1">
    <source>
        <dbReference type="ARBA" id="ARBA00022603"/>
    </source>
</evidence>
<gene>
    <name evidence="5" type="ORF">Xentx_02864</name>
</gene>
<dbReference type="Gene3D" id="3.40.50.150">
    <property type="entry name" value="Vaccinia Virus protein VP39"/>
    <property type="match status" value="1"/>
</dbReference>